<dbReference type="Gene3D" id="1.20.1050.10">
    <property type="match status" value="1"/>
</dbReference>
<name>A0AAD5WIV8_PARTN</name>
<comment type="similarity">
    <text evidence="1">Belongs to the FAX family.</text>
</comment>
<dbReference type="EMBL" id="JAHQIW010007098">
    <property type="protein sequence ID" value="KAJ1372154.1"/>
    <property type="molecule type" value="Genomic_DNA"/>
</dbReference>
<dbReference type="InterPro" id="IPR040079">
    <property type="entry name" value="Glutathione_S-Trfase"/>
</dbReference>
<dbReference type="CDD" id="cd03193">
    <property type="entry name" value="GST_C_Metaxin"/>
    <property type="match status" value="1"/>
</dbReference>
<sequence length="279" mass="31907">MTTTCWICLAVLFAVVAIIAKFLLSSKRTVELRKTDWKHDVVYLYQFPRSKTIPNMSPFCLKVETFLKVNKIPYEVCPLLMGRSRYGLLPFVELNGEQIADSQIIVDRLTKYFNVKPLSSSKNEAIARVIERTADIHTFLVAYKFKVVENTDDIFLATLRDLGCPGVLLPIVTPVIAFLMKRKAANRIAAAVGELDREEFKEMLKKDYDAYRDLLGSQKFLFGDEISSADCTLFGQLATLLYIPMSSYAKDILKEKYPTLVEYCDRIRDNVYGDEFESQ</sequence>
<dbReference type="InterPro" id="IPR033468">
    <property type="entry name" value="Metaxin_GST"/>
</dbReference>
<dbReference type="SUPFAM" id="SSF47616">
    <property type="entry name" value="GST C-terminal domain-like"/>
    <property type="match status" value="1"/>
</dbReference>
<organism evidence="4 5">
    <name type="scientific">Parelaphostrongylus tenuis</name>
    <name type="common">Meningeal worm</name>
    <dbReference type="NCBI Taxonomy" id="148309"/>
    <lineage>
        <taxon>Eukaryota</taxon>
        <taxon>Metazoa</taxon>
        <taxon>Ecdysozoa</taxon>
        <taxon>Nematoda</taxon>
        <taxon>Chromadorea</taxon>
        <taxon>Rhabditida</taxon>
        <taxon>Rhabditina</taxon>
        <taxon>Rhabditomorpha</taxon>
        <taxon>Strongyloidea</taxon>
        <taxon>Metastrongylidae</taxon>
        <taxon>Parelaphostrongylus</taxon>
    </lineage>
</organism>
<keyword evidence="2" id="KW-1133">Transmembrane helix</keyword>
<dbReference type="Proteomes" id="UP001196413">
    <property type="component" value="Unassembled WGS sequence"/>
</dbReference>
<dbReference type="SUPFAM" id="SSF52833">
    <property type="entry name" value="Thioredoxin-like"/>
    <property type="match status" value="1"/>
</dbReference>
<dbReference type="InterPro" id="IPR012336">
    <property type="entry name" value="Thioredoxin-like_fold"/>
</dbReference>
<feature type="domain" description="GST C-terminal" evidence="3">
    <location>
        <begin position="138"/>
        <end position="279"/>
    </location>
</feature>
<accession>A0AAD5WIV8</accession>
<keyword evidence="2" id="KW-0812">Transmembrane</keyword>
<dbReference type="InterPro" id="IPR036282">
    <property type="entry name" value="Glutathione-S-Trfase_C_sf"/>
</dbReference>
<protein>
    <recommendedName>
        <fullName evidence="3">GST C-terminal domain-containing protein</fullName>
    </recommendedName>
</protein>
<dbReference type="Gene3D" id="3.40.30.10">
    <property type="entry name" value="Glutaredoxin"/>
    <property type="match status" value="1"/>
</dbReference>
<dbReference type="PANTHER" id="PTHR12289:SF32">
    <property type="entry name" value="GST_C_6 DOMAIN-CONTAINING PROTEIN"/>
    <property type="match status" value="1"/>
</dbReference>
<dbReference type="InterPro" id="IPR026928">
    <property type="entry name" value="FAX/IsoI-like"/>
</dbReference>
<keyword evidence="5" id="KW-1185">Reference proteome</keyword>
<dbReference type="GO" id="GO:0005737">
    <property type="term" value="C:cytoplasm"/>
    <property type="evidence" value="ECO:0007669"/>
    <property type="project" value="TreeGrafter"/>
</dbReference>
<dbReference type="PANTHER" id="PTHR12289">
    <property type="entry name" value="METAXIN RELATED"/>
    <property type="match status" value="1"/>
</dbReference>
<evidence type="ECO:0000313" key="5">
    <source>
        <dbReference type="Proteomes" id="UP001196413"/>
    </source>
</evidence>
<dbReference type="InterPro" id="IPR050931">
    <property type="entry name" value="Mito_Protein_Transport_Metaxin"/>
</dbReference>
<evidence type="ECO:0000256" key="2">
    <source>
        <dbReference type="SAM" id="Phobius"/>
    </source>
</evidence>
<gene>
    <name evidence="4" type="ORF">KIN20_034233</name>
</gene>
<keyword evidence="2" id="KW-0472">Membrane</keyword>
<dbReference type="SFLD" id="SFLDG01200">
    <property type="entry name" value="SUF1.1"/>
    <property type="match status" value="1"/>
</dbReference>
<evidence type="ECO:0000259" key="3">
    <source>
        <dbReference type="PROSITE" id="PS50405"/>
    </source>
</evidence>
<dbReference type="AlphaFoldDB" id="A0AAD5WIV8"/>
<dbReference type="InterPro" id="IPR010987">
    <property type="entry name" value="Glutathione-S-Trfase_C-like"/>
</dbReference>
<proteinExistence type="inferred from homology"/>
<dbReference type="Pfam" id="PF17172">
    <property type="entry name" value="GST_N_4"/>
    <property type="match status" value="1"/>
</dbReference>
<dbReference type="PROSITE" id="PS50405">
    <property type="entry name" value="GST_CTER"/>
    <property type="match status" value="1"/>
</dbReference>
<feature type="transmembrane region" description="Helical" evidence="2">
    <location>
        <begin position="6"/>
        <end position="24"/>
    </location>
</feature>
<evidence type="ECO:0000256" key="1">
    <source>
        <dbReference type="ARBA" id="ARBA00006475"/>
    </source>
</evidence>
<dbReference type="CDD" id="cd03080">
    <property type="entry name" value="GST_N_Metaxin_like"/>
    <property type="match status" value="1"/>
</dbReference>
<evidence type="ECO:0000313" key="4">
    <source>
        <dbReference type="EMBL" id="KAJ1372154.1"/>
    </source>
</evidence>
<comment type="caution">
    <text evidence="4">The sequence shown here is derived from an EMBL/GenBank/DDBJ whole genome shotgun (WGS) entry which is preliminary data.</text>
</comment>
<dbReference type="Pfam" id="PF17171">
    <property type="entry name" value="GST_C_6"/>
    <property type="match status" value="1"/>
</dbReference>
<dbReference type="SFLD" id="SFLDG01180">
    <property type="entry name" value="SUF1"/>
    <property type="match status" value="1"/>
</dbReference>
<dbReference type="InterPro" id="IPR036249">
    <property type="entry name" value="Thioredoxin-like_sf"/>
</dbReference>
<dbReference type="SFLD" id="SFLDS00019">
    <property type="entry name" value="Glutathione_Transferase_(cytos"/>
    <property type="match status" value="1"/>
</dbReference>
<reference evidence="4" key="1">
    <citation type="submission" date="2021-06" db="EMBL/GenBank/DDBJ databases">
        <title>Parelaphostrongylus tenuis whole genome reference sequence.</title>
        <authorList>
            <person name="Garwood T.J."/>
            <person name="Larsen P.A."/>
            <person name="Fountain-Jones N.M."/>
            <person name="Garbe J.R."/>
            <person name="Macchietto M.G."/>
            <person name="Kania S.A."/>
            <person name="Gerhold R.W."/>
            <person name="Richards J.E."/>
            <person name="Wolf T.M."/>
        </authorList>
    </citation>
    <scope>NUCLEOTIDE SEQUENCE</scope>
    <source>
        <strain evidence="4">MNPRO001-30</strain>
        <tissue evidence="4">Meninges</tissue>
    </source>
</reference>